<feature type="region of interest" description="Disordered" evidence="1">
    <location>
        <begin position="1215"/>
        <end position="1247"/>
    </location>
</feature>
<feature type="region of interest" description="Disordered" evidence="1">
    <location>
        <begin position="2257"/>
        <end position="2307"/>
    </location>
</feature>
<feature type="compositionally biased region" description="Basic and acidic residues" evidence="1">
    <location>
        <begin position="1110"/>
        <end position="1121"/>
    </location>
</feature>
<feature type="compositionally biased region" description="Gly residues" evidence="1">
    <location>
        <begin position="1076"/>
        <end position="1087"/>
    </location>
</feature>
<feature type="compositionally biased region" description="Acidic residues" evidence="1">
    <location>
        <begin position="1091"/>
        <end position="1100"/>
    </location>
</feature>
<evidence type="ECO:0000313" key="4">
    <source>
        <dbReference type="Proteomes" id="UP000186176"/>
    </source>
</evidence>
<evidence type="ECO:0000256" key="1">
    <source>
        <dbReference type="SAM" id="MobiDB-lite"/>
    </source>
</evidence>
<feature type="compositionally biased region" description="Acidic residues" evidence="1">
    <location>
        <begin position="927"/>
        <end position="936"/>
    </location>
</feature>
<feature type="compositionally biased region" description="Gly residues" evidence="1">
    <location>
        <begin position="820"/>
        <end position="832"/>
    </location>
</feature>
<dbReference type="VEuPathDB" id="CryptoDB:cubi_03755"/>
<feature type="compositionally biased region" description="Basic and acidic residues" evidence="1">
    <location>
        <begin position="660"/>
        <end position="672"/>
    </location>
</feature>
<feature type="region of interest" description="Disordered" evidence="1">
    <location>
        <begin position="414"/>
        <end position="481"/>
    </location>
</feature>
<feature type="compositionally biased region" description="Gly residues" evidence="1">
    <location>
        <begin position="912"/>
        <end position="923"/>
    </location>
</feature>
<evidence type="ECO:0000256" key="2">
    <source>
        <dbReference type="SAM" id="SignalP"/>
    </source>
</evidence>
<dbReference type="RefSeq" id="XP_028876288.1">
    <property type="nucleotide sequence ID" value="XM_029020769.1"/>
</dbReference>
<dbReference type="EMBL" id="LRBP01000003">
    <property type="protein sequence ID" value="OII75276.1"/>
    <property type="molecule type" value="Genomic_DNA"/>
</dbReference>
<comment type="caution">
    <text evidence="3">The sequence shown here is derived from an EMBL/GenBank/DDBJ whole genome shotgun (WGS) entry which is preliminary data.</text>
</comment>
<feature type="compositionally biased region" description="Basic and acidic residues" evidence="1">
    <location>
        <begin position="1033"/>
        <end position="1075"/>
    </location>
</feature>
<dbReference type="OrthoDB" id="344366at2759"/>
<feature type="chain" id="PRO_5013085667" evidence="2">
    <location>
        <begin position="23"/>
        <end position="2346"/>
    </location>
</feature>
<feature type="compositionally biased region" description="Basic and acidic residues" evidence="1">
    <location>
        <begin position="2261"/>
        <end position="2271"/>
    </location>
</feature>
<keyword evidence="2" id="KW-0732">Signal</keyword>
<feature type="compositionally biased region" description="Gly residues" evidence="1">
    <location>
        <begin position="958"/>
        <end position="969"/>
    </location>
</feature>
<dbReference type="Proteomes" id="UP000186176">
    <property type="component" value="Unassembled WGS sequence"/>
</dbReference>
<proteinExistence type="predicted"/>
<feature type="compositionally biased region" description="Gly residues" evidence="1">
    <location>
        <begin position="774"/>
        <end position="785"/>
    </location>
</feature>
<feature type="compositionally biased region" description="Low complexity" evidence="1">
    <location>
        <begin position="843"/>
        <end position="852"/>
    </location>
</feature>
<dbReference type="GeneID" id="39980548"/>
<sequence>MFKKTLASIILILIFIISQAQGKNNDISSLISNLVSKYMTKEEFLNECRKDLPKYRSNLTEIQVYFLCLRALRSSLDSIYKSPVGKLLNSDSVPKEVVEHKNENIEGYRKLLDDVSNIFSSDVFFDEDLLEADNGLFSNSIQAIIEADKREIRRKELIEKKAKEIQTADEKLREEYRRKLEKKYPEAYHPLALEILSTISEEDIKFWMNLPVKLKLPVLNYYFLLVATRNQISEKRDRHKIFTEAILSTIISKNTIVIPKYMTLQDIRYEICKLGVLYKFGCKIAPFSILLSLPRHSFKIWKSFGLVLQFELLIAMTYSIDHKMNFDDCSEEIFKITKKNKLGKEDETKIRVYLLHSFPEEDSIPMKHFKSALGYLLDTAIDNKPSKSDNKKHPYSITYSNYEKVKSEETFSITSNKTESEKEDNKKSKIESEINDRSENKEEKVFPPFEKKETNLTTESDTIETQNNEYPPTDVYSGSKNNTDNILDIIKSTEVKEIKENNGGKDTENNQIDEEFNLMSLVNSQTKTRDAKITIRSEQSNGLKKINVEGLSNLPHKEYNPYSNVGIGPTLMHIEEEDEPSPDEKEAFALDDESNNGSEENGGAEDQEAQNIENVDNDETLNAEELENKTGEDDLNTKENNTDEGDSRDREEKDMDVDEGEKKDENVDKDYPDINGQDGNNKEHTLDDLDKGDNDEENLDIRGTLEGEDEGDNKGERDSDLGNGLEIGGNKYDDKDSDSGGDRGDHEEESDSGGNQHFGEEGGEDLDHEKDSDIGGGIGGFGMGGGDDKDDEEGDSDSGDNRNFGAEGEEDLDHEKDSDLGGGVGDLGIGGGGDKDDEEGDSDSAGNGNFGAEGEEDLDHEKDSDIGGGIGGFGIGGGGDKDDEEGDSDSAGNRSFGEEGKEDLDHEKDSDIGGGIGGFGMRVGGDRDDEEEDSDSGDNRNFGAEGGEDLDHEKDSDIGGGIGGFGMGDGENKDDEEESDSAGNRNFGAEGEEDLDHEKDSDSGGDRGDHEEESDFGGNKHFGTYGGEDLDQEKDSDLGGGKEDSEKEEGGFDFEDDKHLGTHGGEGLDHEKDSDLGGGIGDFGMRGGENKDDEEGDSDSGDNRNFGAEGRGDFDHEKDSDLGGFGVENESDNDNKGPTLEVDLGMEDLGDDKFKGGSSLKDAADFEIGDDNNSNFGKGTGFEIGGKSKSEYNDSSFVHDTDMRGQFEKENFSFETEKDDLNSQDSAPVGNIGLKDAETVDTDESDIGLEKGINSMLGDRAENYKDDNDLDSNFKNLDMPIGNSGNSEIVSKDNFEGGEENEILARSSGFNGVDMTGEIPSKELGLGEQYFDGSGGLRTDGELDFGNEKDMENLDQTLRDLNNELEGFNSDRTGINDAFESERDRKNNIGMNEILRGEDLKNGDGFEQRNVNNEINNLLNEFEKGNDLSDGDSYNELGNIIGEEATDLKPKETTRFLDSLIKPDETGIEDIETNPLNNNDSGITISGLEFGGDIGSQSFDNKSNPNLVEIDSNIPRGMAENEIDAELDTLGDFRASNVDIDINPNDGFGIQDNKMEEDLAELEKLGEQGTGTTGIHAEFPDNSIDQKPEHLNDEFRILEELGGDDSIEEDEFAFLERLVNEKNNNKNYDFASTVDSEEFMDDDNEYNDFDLPDGHINDKKEFNSQIDLNTQDQVLEEIYKPMISNDHSNLKIDSIPVIKDNSIMGISGDFIRDQDDPNSPYEEIDDIIDDLEQKGFFPIEAQEINTIDTAKSDSGQLTDAYINKIYSDLKEKDGSLTDISIQDSDSNIYLTKNNGKIKDHTDEIGNLDVLTEDKILDQNDEEDFGLKEMFMENDLDKNFRESEFIPFLDELQRGNGMLENQNVSIDTADKELIDLGIFDMNTENESNKYNIVMETDPEESINILFENEDQHQPMIKNEVSLGTLDILPEISVKAEEVDSVLSSMIIDKGLNVDLSSDELGLGFDAQVKNNQEKDLQDDYTGISDFFNEPGANLENNNIEGPFQFGMLEDGGGQNNVKSQEDEEDLYLDMLFRTGEEKSTGIDKNVSVISFDHPINNEEIGRSDEDIDLSEIGWLNEGSAKNDEKMEETNSVINDLNKLVGINEVEFVDNEEEQMFLDELIKKNTNENKDLNYYDDFDDLRLDEFFEKEVNLNQFNTESENRGEIDISGITPVKKKDKSIQEYTISSEDLDFLYKQSEEYLSRSFNKQKIDSISDDSEFLDSDMFINEGNQFKKSTLIKLNNSDPNDVELEKNSKLIPGTGRRKEEEKAQEHLKKKKMLRGASSEEDKEIKSTNRSLGTILEKKKQDSEKEWIMSFAPKLRPGRMKRRRDLFTQEEIDQAIKDAQKA</sequence>
<feature type="compositionally biased region" description="Basic and acidic residues" evidence="1">
    <location>
        <begin position="680"/>
        <end position="692"/>
    </location>
</feature>
<name>A0A1J4MQJ5_9CRYT</name>
<gene>
    <name evidence="3" type="ORF">cubi_03755</name>
</gene>
<feature type="compositionally biased region" description="Acidic residues" evidence="1">
    <location>
        <begin position="615"/>
        <end position="625"/>
    </location>
</feature>
<feature type="compositionally biased region" description="Polar residues" evidence="1">
    <location>
        <begin position="455"/>
        <end position="481"/>
    </location>
</feature>
<feature type="compositionally biased region" description="Basic and acidic residues" evidence="1">
    <location>
        <begin position="896"/>
        <end position="911"/>
    </location>
</feature>
<feature type="region of interest" description="Disordered" evidence="1">
    <location>
        <begin position="553"/>
        <end position="1150"/>
    </location>
</feature>
<feature type="signal peptide" evidence="2">
    <location>
        <begin position="1"/>
        <end position="22"/>
    </location>
</feature>
<evidence type="ECO:0000313" key="3">
    <source>
        <dbReference type="EMBL" id="OII75276.1"/>
    </source>
</evidence>
<feature type="compositionally biased region" description="Basic and acidic residues" evidence="1">
    <location>
        <begin position="626"/>
        <end position="653"/>
    </location>
</feature>
<feature type="compositionally biased region" description="Basic and acidic residues" evidence="1">
    <location>
        <begin position="731"/>
        <end position="746"/>
    </location>
</feature>
<feature type="compositionally biased region" description="Basic and acidic residues" evidence="1">
    <location>
        <begin position="996"/>
        <end position="1010"/>
    </location>
</feature>
<feature type="compositionally biased region" description="Gly residues" evidence="1">
    <location>
        <begin position="866"/>
        <end position="878"/>
    </location>
</feature>
<feature type="compositionally biased region" description="Basic and acidic residues" evidence="1">
    <location>
        <begin position="418"/>
        <end position="454"/>
    </location>
</feature>
<keyword evidence="4" id="KW-1185">Reference proteome</keyword>
<organism evidence="3 4">
    <name type="scientific">Cryptosporidium ubiquitum</name>
    <dbReference type="NCBI Taxonomy" id="857276"/>
    <lineage>
        <taxon>Eukaryota</taxon>
        <taxon>Sar</taxon>
        <taxon>Alveolata</taxon>
        <taxon>Apicomplexa</taxon>
        <taxon>Conoidasida</taxon>
        <taxon>Coccidia</taxon>
        <taxon>Eucoccidiorida</taxon>
        <taxon>Eimeriorina</taxon>
        <taxon>Cryptosporidiidae</taxon>
        <taxon>Cryptosporidium</taxon>
    </lineage>
</organism>
<reference evidence="3 4" key="1">
    <citation type="submission" date="2016-10" db="EMBL/GenBank/DDBJ databases">
        <title>Reductive evolution of mitochondrial metabolism and differential evolution of invasion-related proteins in Cryptosporidium.</title>
        <authorList>
            <person name="Liu S."/>
            <person name="Roellig D.M."/>
            <person name="Guo Y."/>
            <person name="Li N."/>
            <person name="Frace M.A."/>
            <person name="Tang K."/>
            <person name="Zhang L."/>
            <person name="Feng Y."/>
            <person name="Xiao L."/>
        </authorList>
    </citation>
    <scope>NUCLEOTIDE SEQUENCE [LARGE SCALE GENOMIC DNA]</scope>
    <source>
        <strain evidence="3">39726</strain>
    </source>
</reference>
<feature type="compositionally biased region" description="Acidic residues" evidence="1">
    <location>
        <begin position="788"/>
        <end position="798"/>
    </location>
</feature>
<protein>
    <submittedName>
        <fullName evidence="3">Uncharacterized protein</fullName>
    </submittedName>
</protein>
<feature type="compositionally biased region" description="Basic and acidic residues" evidence="1">
    <location>
        <begin position="2282"/>
        <end position="2291"/>
    </location>
</feature>
<accession>A0A1J4MQJ5</accession>